<keyword evidence="3" id="KW-1185">Reference proteome</keyword>
<gene>
    <name evidence="2" type="ORF">I593_00467</name>
</gene>
<name>R9B988_9GAMM</name>
<dbReference type="InterPro" id="IPR010781">
    <property type="entry name" value="DUF1376"/>
</dbReference>
<dbReference type="PATRIC" id="fig|1120927.3.peg.438"/>
<evidence type="ECO:0000313" key="2">
    <source>
        <dbReference type="EMBL" id="EOR10982.1"/>
    </source>
</evidence>
<accession>R9B988</accession>
<protein>
    <recommendedName>
        <fullName evidence="4">DUF1376 domain-containing protein</fullName>
    </recommendedName>
</protein>
<dbReference type="EMBL" id="AQFM01000020">
    <property type="protein sequence ID" value="EOR10982.1"/>
    <property type="molecule type" value="Genomic_DNA"/>
</dbReference>
<dbReference type="AlphaFoldDB" id="R9B988"/>
<reference evidence="2 3" key="1">
    <citation type="submission" date="2013-03" db="EMBL/GenBank/DDBJ databases">
        <title>The Genome Sequence of Acinetobacter tandoii CIP 107469.</title>
        <authorList>
            <consortium name="The Broad Institute Genome Sequencing Platform"/>
            <consortium name="The Broad Institute Genome Sequencing Center for Infectious Disease"/>
            <person name="Cerqueira G."/>
            <person name="Feldgarden M."/>
            <person name="Courvalin P."/>
            <person name="Perichon B."/>
            <person name="Grillot-Courvalin C."/>
            <person name="Clermont D."/>
            <person name="Rocha E."/>
            <person name="Yoon E.-J."/>
            <person name="Nemec A."/>
            <person name="Walker B."/>
            <person name="Young S.K."/>
            <person name="Zeng Q."/>
            <person name="Gargeya S."/>
            <person name="Fitzgerald M."/>
            <person name="Haas B."/>
            <person name="Abouelleil A."/>
            <person name="Alvarado L."/>
            <person name="Arachchi H.M."/>
            <person name="Berlin A.M."/>
            <person name="Chapman S.B."/>
            <person name="Dewar J."/>
            <person name="Goldberg J."/>
            <person name="Griggs A."/>
            <person name="Gujja S."/>
            <person name="Hansen M."/>
            <person name="Howarth C."/>
            <person name="Imamovic A."/>
            <person name="Larimer J."/>
            <person name="McCowan C."/>
            <person name="Murphy C."/>
            <person name="Neiman D."/>
            <person name="Pearson M."/>
            <person name="Priest M."/>
            <person name="Roberts A."/>
            <person name="Saif S."/>
            <person name="Shea T."/>
            <person name="Sisk P."/>
            <person name="Sykes S."/>
            <person name="Wortman J."/>
            <person name="Nusbaum C."/>
            <person name="Birren B."/>
        </authorList>
    </citation>
    <scope>NUCLEOTIDE SEQUENCE [LARGE SCALE GENOMIC DNA]</scope>
    <source>
        <strain evidence="2 3">CIP 107469</strain>
    </source>
</reference>
<evidence type="ECO:0000256" key="1">
    <source>
        <dbReference type="SAM" id="MobiDB-lite"/>
    </source>
</evidence>
<sequence>MTLALYTYKKGEHMHKHISIWMPLYIGDLQAKFARMTAEQIGAALLLMMDFWKNGAIPHDLATVCSITKLSQHTKAKTLLNTLIALELFEIESEQIHSSFLTSLKSQALQNQQMKSDKAKNAAQARWGKSATNAQASAKQRKVNAQAAPEKSPSITQVMLEPCPSSSSSSSSSSSNFEEKNESFLENSKWI</sequence>
<dbReference type="Proteomes" id="UP000016201">
    <property type="component" value="Unassembled WGS sequence"/>
</dbReference>
<evidence type="ECO:0000313" key="3">
    <source>
        <dbReference type="Proteomes" id="UP000016201"/>
    </source>
</evidence>
<dbReference type="eggNOG" id="ENOG50312TM">
    <property type="taxonomic scope" value="Bacteria"/>
</dbReference>
<feature type="compositionally biased region" description="Low complexity" evidence="1">
    <location>
        <begin position="165"/>
        <end position="175"/>
    </location>
</feature>
<dbReference type="Pfam" id="PF07120">
    <property type="entry name" value="DUF1376"/>
    <property type="match status" value="1"/>
</dbReference>
<organism evidence="2 3">
    <name type="scientific">Acinetobacter tandoii DSM 14970 = CIP 107469</name>
    <dbReference type="NCBI Taxonomy" id="1120927"/>
    <lineage>
        <taxon>Bacteria</taxon>
        <taxon>Pseudomonadati</taxon>
        <taxon>Pseudomonadota</taxon>
        <taxon>Gammaproteobacteria</taxon>
        <taxon>Moraxellales</taxon>
        <taxon>Moraxellaceae</taxon>
        <taxon>Acinetobacter</taxon>
    </lineage>
</organism>
<comment type="caution">
    <text evidence="2">The sequence shown here is derived from an EMBL/GenBank/DDBJ whole genome shotgun (WGS) entry which is preliminary data.</text>
</comment>
<proteinExistence type="predicted"/>
<feature type="region of interest" description="Disordered" evidence="1">
    <location>
        <begin position="112"/>
        <end position="191"/>
    </location>
</feature>
<evidence type="ECO:0008006" key="4">
    <source>
        <dbReference type="Google" id="ProtNLM"/>
    </source>
</evidence>